<organism evidence="8 10">
    <name type="scientific">Halodesulfurarchaeum formicicum</name>
    <dbReference type="NCBI Taxonomy" id="1873524"/>
    <lineage>
        <taxon>Archaea</taxon>
        <taxon>Methanobacteriati</taxon>
        <taxon>Methanobacteriota</taxon>
        <taxon>Stenosarchaea group</taxon>
        <taxon>Halobacteria</taxon>
        <taxon>Halobacteriales</taxon>
        <taxon>Halobacteriaceae</taxon>
        <taxon>Halodesulfurarchaeum</taxon>
    </lineage>
</organism>
<evidence type="ECO:0000256" key="3">
    <source>
        <dbReference type="ARBA" id="ARBA00022705"/>
    </source>
</evidence>
<dbReference type="SUPFAM" id="SSF48019">
    <property type="entry name" value="post-AAA+ oligomerization domain-like"/>
    <property type="match status" value="1"/>
</dbReference>
<dbReference type="InterPro" id="IPR027417">
    <property type="entry name" value="P-loop_NTPase"/>
</dbReference>
<dbReference type="PANTHER" id="PTHR11669">
    <property type="entry name" value="REPLICATION FACTOR C / DNA POLYMERASE III GAMMA-TAU SUBUNIT"/>
    <property type="match status" value="1"/>
</dbReference>
<evidence type="ECO:0000313" key="11">
    <source>
        <dbReference type="Proteomes" id="UP000186165"/>
    </source>
</evidence>
<dbReference type="KEGG" id="halh:HTSR_0165"/>
<accession>A0A1D8S1X6</accession>
<dbReference type="GO" id="GO:0005663">
    <property type="term" value="C:DNA replication factor C complex"/>
    <property type="evidence" value="ECO:0007669"/>
    <property type="project" value="TreeGrafter"/>
</dbReference>
<dbReference type="PANTHER" id="PTHR11669:SF20">
    <property type="entry name" value="REPLICATION FACTOR C SUBUNIT 4"/>
    <property type="match status" value="1"/>
</dbReference>
<dbReference type="KEGG" id="hhsr:HSR6_0161"/>
<dbReference type="GO" id="GO:0003689">
    <property type="term" value="F:DNA clamp loader activity"/>
    <property type="evidence" value="ECO:0007669"/>
    <property type="project" value="TreeGrafter"/>
</dbReference>
<feature type="domain" description="AAA+ ATPase" evidence="7">
    <location>
        <begin position="32"/>
        <end position="181"/>
    </location>
</feature>
<reference evidence="9" key="3">
    <citation type="journal article" date="2017" name="ISME J.">
        <title>Discovery of anaerobic lithoheterotrophic haloarchaea, ubiquitous in hypersaline habitats.</title>
        <authorList>
            <person name="Sorokin D.Y."/>
            <person name="Messina E."/>
            <person name="Smedile F."/>
            <person name="Roman P."/>
            <person name="Damste J.S.S."/>
            <person name="Ciordia S."/>
            <person name="Mena M.C."/>
            <person name="Ferrer M."/>
            <person name="Golyshin P.N."/>
            <person name="Kublanov I.V."/>
            <person name="Samarov N.I."/>
            <person name="Toshchakov S.V."/>
            <person name="La Cono V."/>
            <person name="Yakimov M.M."/>
        </authorList>
    </citation>
    <scope>NUCLEOTIDE SEQUENCE</scope>
    <source>
        <strain evidence="9">HSR6</strain>
    </source>
</reference>
<keyword evidence="11" id="KW-1185">Reference proteome</keyword>
<reference evidence="11" key="2">
    <citation type="submission" date="2016-08" db="EMBL/GenBank/DDBJ databases">
        <title>Discovery of first anaerobic lithoheterotrophic haloarchae widely represented in hypersaline habitats.</title>
        <authorList>
            <person name="Sorokin D.Y."/>
            <person name="Kublanov I.V."/>
            <person name="Roman P."/>
            <person name="Sinninghe Damste J.S."/>
            <person name="Golyshin P.N."/>
            <person name="Rojo D."/>
            <person name="Ciordia S."/>
            <person name="Mena Md.C."/>
            <person name="Ferrer M."/>
            <person name="Smedile F."/>
            <person name="Messina E."/>
            <person name="La Cono V."/>
            <person name="Yakimov M.M."/>
        </authorList>
    </citation>
    <scope>NUCLEOTIDE SEQUENCE [LARGE SCALE GENOMIC DNA]</scope>
    <source>
        <strain evidence="11">HSR6</strain>
    </source>
</reference>
<dbReference type="GeneID" id="30416686"/>
<dbReference type="GO" id="GO:0005524">
    <property type="term" value="F:ATP binding"/>
    <property type="evidence" value="ECO:0007669"/>
    <property type="project" value="UniProtKB-KW"/>
</dbReference>
<evidence type="ECO:0000313" key="10">
    <source>
        <dbReference type="Proteomes" id="UP000185608"/>
    </source>
</evidence>
<dbReference type="EMBL" id="CP016804">
    <property type="protein sequence ID" value="APE94634.1"/>
    <property type="molecule type" value="Genomic_DNA"/>
</dbReference>
<accession>A0A1J1A955</accession>
<dbReference type="InterPro" id="IPR003593">
    <property type="entry name" value="AAA+_ATPase"/>
</dbReference>
<dbReference type="GO" id="GO:0003677">
    <property type="term" value="F:DNA binding"/>
    <property type="evidence" value="ECO:0007669"/>
    <property type="project" value="InterPro"/>
</dbReference>
<evidence type="ECO:0000313" key="8">
    <source>
        <dbReference type="EMBL" id="AOW79372.1"/>
    </source>
</evidence>
<keyword evidence="4" id="KW-0547">Nucleotide-binding</keyword>
<dbReference type="Proteomes" id="UP000186165">
    <property type="component" value="Chromosome"/>
</dbReference>
<dbReference type="RefSeq" id="WP_070364146.1">
    <property type="nucleotide sequence ID" value="NZ_CP016070.1"/>
</dbReference>
<evidence type="ECO:0000256" key="6">
    <source>
        <dbReference type="ARBA" id="ARBA00031749"/>
    </source>
</evidence>
<dbReference type="SMART" id="SM00382">
    <property type="entry name" value="AAA"/>
    <property type="match status" value="1"/>
</dbReference>
<proteinExistence type="inferred from homology"/>
<dbReference type="Gene3D" id="1.20.272.10">
    <property type="match status" value="1"/>
</dbReference>
<reference evidence="8 10" key="1">
    <citation type="submission" date="2016-06" db="EMBL/GenBank/DDBJ databases">
        <title>Discovery of anaerobic lithoheterotrophic haloarchaeon capable of sulfur respiration by hydrogen and formate.</title>
        <authorList>
            <person name="Sorokin D.Y."/>
            <person name="Kublanov I.V."/>
            <person name="Roman P."/>
            <person name="Sinninghe Damste J.S."/>
            <person name="Golyshin P.N."/>
            <person name="Rojo D."/>
            <person name="Ciordia S."/>
            <person name="Mena Md.C."/>
            <person name="Ferrer M."/>
            <person name="Smedile F."/>
            <person name="Messina E."/>
            <person name="La Cono V."/>
            <person name="Yakimov M.M."/>
        </authorList>
    </citation>
    <scope>NUCLEOTIDE SEQUENCE [LARGE SCALE GENOMIC DNA]</scope>
    <source>
        <strain evidence="8 10">HTSR1</strain>
    </source>
</reference>
<dbReference type="InterPro" id="IPR013748">
    <property type="entry name" value="Rep_factorC_C"/>
</dbReference>
<dbReference type="STRING" id="1873524.HSR6_0161"/>
<dbReference type="Gene3D" id="3.40.50.300">
    <property type="entry name" value="P-loop containing nucleotide triphosphate hydrolases"/>
    <property type="match status" value="1"/>
</dbReference>
<evidence type="ECO:0000256" key="5">
    <source>
        <dbReference type="ARBA" id="ARBA00022840"/>
    </source>
</evidence>
<dbReference type="Pfam" id="PF08542">
    <property type="entry name" value="Rep_fac_C"/>
    <property type="match status" value="1"/>
</dbReference>
<sequence>MERPLWIDRHAPELSELPQEPVRERLTDAVSDPVNLVLHGPAGVGKTAAVRALAEAAHEDPEGDLIEINVADFFGMTKAELSEDPRFERFITPKRKRNSSKADLINYVLTESASHPPVSGSYNTILLDNAEAIREDFQQALRRVMEQYYEATQFVLTTRQPSKLISPIRSRCVPIPMRAPTREETVSVLADIAEAEGVDYDEEGLSYLASYAEGDLREAILAAQTAAEKQGELLGTAVLDPLQDVGLADRIEEMLAAAEDGQFTDARSILDDLLVEEGRSGEELLEELLAVARTRYSGDRLATLHAKAGEIEFDLTQGTSDRIHLAHLLSTISAPERERTA</sequence>
<dbReference type="SUPFAM" id="SSF52540">
    <property type="entry name" value="P-loop containing nucleoside triphosphate hydrolases"/>
    <property type="match status" value="1"/>
</dbReference>
<evidence type="ECO:0000256" key="2">
    <source>
        <dbReference type="ARBA" id="ARBA00014164"/>
    </source>
</evidence>
<evidence type="ECO:0000256" key="1">
    <source>
        <dbReference type="ARBA" id="ARBA00009668"/>
    </source>
</evidence>
<dbReference type="InterPro" id="IPR008921">
    <property type="entry name" value="DNA_pol3_clamp-load_cplx_C"/>
</dbReference>
<dbReference type="Pfam" id="PF00004">
    <property type="entry name" value="AAA"/>
    <property type="match status" value="1"/>
</dbReference>
<dbReference type="InterPro" id="IPR003959">
    <property type="entry name" value="ATPase_AAA_core"/>
</dbReference>
<evidence type="ECO:0000259" key="7">
    <source>
        <dbReference type="SMART" id="SM00382"/>
    </source>
</evidence>
<name>A0A1D8S1X6_9EURY</name>
<dbReference type="Proteomes" id="UP000185608">
    <property type="component" value="Chromosome"/>
</dbReference>
<dbReference type="PATRIC" id="fig|1855411.3.peg.163"/>
<dbReference type="InterPro" id="IPR047854">
    <property type="entry name" value="RFC_lid"/>
</dbReference>
<evidence type="ECO:0000256" key="4">
    <source>
        <dbReference type="ARBA" id="ARBA00022741"/>
    </source>
</evidence>
<dbReference type="EMBL" id="CP016070">
    <property type="protein sequence ID" value="AOW79372.1"/>
    <property type="molecule type" value="Genomic_DNA"/>
</dbReference>
<protein>
    <recommendedName>
        <fullName evidence="2">Replication factor C small subunit</fullName>
    </recommendedName>
    <alternativeName>
        <fullName evidence="6">Clamp loader small subunit</fullName>
    </alternativeName>
</protein>
<evidence type="ECO:0000313" key="9">
    <source>
        <dbReference type="EMBL" id="APE94634.1"/>
    </source>
</evidence>
<gene>
    <name evidence="8" type="primary">rfc2</name>
    <name evidence="9" type="ORF">HSR6_0161</name>
    <name evidence="8" type="ORF">HTSR_0165</name>
</gene>
<dbReference type="NCBIfam" id="NF009067">
    <property type="entry name" value="PRK12402.1"/>
    <property type="match status" value="1"/>
</dbReference>
<keyword evidence="3" id="KW-0235">DNA replication</keyword>
<dbReference type="CDD" id="cd18140">
    <property type="entry name" value="HLD_clamp_RFC"/>
    <property type="match status" value="1"/>
</dbReference>
<dbReference type="OrthoDB" id="301951at2157"/>
<dbReference type="GO" id="GO:0006261">
    <property type="term" value="P:DNA-templated DNA replication"/>
    <property type="evidence" value="ECO:0007669"/>
    <property type="project" value="TreeGrafter"/>
</dbReference>
<dbReference type="GO" id="GO:0006281">
    <property type="term" value="P:DNA repair"/>
    <property type="evidence" value="ECO:0007669"/>
    <property type="project" value="TreeGrafter"/>
</dbReference>
<dbReference type="InterPro" id="IPR050238">
    <property type="entry name" value="DNA_Rep/Repair_Clamp_Loader"/>
</dbReference>
<dbReference type="CDD" id="cd00009">
    <property type="entry name" value="AAA"/>
    <property type="match status" value="1"/>
</dbReference>
<comment type="similarity">
    <text evidence="1">Belongs to the activator 1 small subunits family. RfcS subfamily.</text>
</comment>
<keyword evidence="5" id="KW-0067">ATP-binding</keyword>
<dbReference type="Gene3D" id="1.10.8.60">
    <property type="match status" value="1"/>
</dbReference>
<dbReference type="AlphaFoldDB" id="A0A1D8S1X6"/>